<keyword evidence="2" id="KW-0540">Nuclease</keyword>
<keyword evidence="2" id="KW-0255">Endonuclease</keyword>
<dbReference type="InterPro" id="IPR002711">
    <property type="entry name" value="HNH"/>
</dbReference>
<keyword evidence="2" id="KW-0378">Hydrolase</keyword>
<accession>A0A368JEP9</accession>
<dbReference type="PANTHER" id="PTHR33877">
    <property type="entry name" value="SLL1193 PROTEIN"/>
    <property type="match status" value="1"/>
</dbReference>
<dbReference type="SMART" id="SM00507">
    <property type="entry name" value="HNHc"/>
    <property type="match status" value="1"/>
</dbReference>
<comment type="caution">
    <text evidence="2">The sequence shown here is derived from an EMBL/GenBank/DDBJ whole genome shotgun (WGS) entry which is preliminary data.</text>
</comment>
<dbReference type="Proteomes" id="UP000253383">
    <property type="component" value="Unassembled WGS sequence"/>
</dbReference>
<evidence type="ECO:0000259" key="1">
    <source>
        <dbReference type="SMART" id="SM00507"/>
    </source>
</evidence>
<feature type="domain" description="HNH nuclease" evidence="1">
    <location>
        <begin position="170"/>
        <end position="223"/>
    </location>
</feature>
<keyword evidence="3" id="KW-1185">Reference proteome</keyword>
<dbReference type="AlphaFoldDB" id="A0A368JEP9"/>
<sequence length="236" mass="27657">MADEIIKIRELLNIVEKSMLADNATSIKVAFDIFELPQITKDIVDFLQPLISPYEMDIYWFMFRHSILETGDTLLRVSNGKLAKGIGTKFKNIEKQNFRFGEKTVTENLRFLENLGIIKKVGDTNRDGTLYKIFLPEEIEICKEKMQKHHLEHLPTVDPRKEQDYYNIKENRLKVFERDMFICYKYNKQLTRFNATLDHIQPISEGGNNSYDNLATCCFQCNTTRRATPILDFIGR</sequence>
<reference evidence="2 3" key="1">
    <citation type="submission" date="2018-07" db="EMBL/GenBank/DDBJ databases">
        <title>Genome analysis of Larkinella rosea.</title>
        <authorList>
            <person name="Zhou Z."/>
            <person name="Wang G."/>
        </authorList>
    </citation>
    <scope>NUCLEOTIDE SEQUENCE [LARGE SCALE GENOMIC DNA]</scope>
    <source>
        <strain evidence="3">zzj9</strain>
    </source>
</reference>
<dbReference type="RefSeq" id="WP_114409362.1">
    <property type="nucleotide sequence ID" value="NZ_QOWE01000030.1"/>
</dbReference>
<dbReference type="GO" id="GO:0004519">
    <property type="term" value="F:endonuclease activity"/>
    <property type="evidence" value="ECO:0007669"/>
    <property type="project" value="UniProtKB-KW"/>
</dbReference>
<dbReference type="GO" id="GO:0008270">
    <property type="term" value="F:zinc ion binding"/>
    <property type="evidence" value="ECO:0007669"/>
    <property type="project" value="InterPro"/>
</dbReference>
<dbReference type="CDD" id="cd00085">
    <property type="entry name" value="HNHc"/>
    <property type="match status" value="1"/>
</dbReference>
<dbReference type="OrthoDB" id="9802901at2"/>
<dbReference type="GO" id="GO:0003676">
    <property type="term" value="F:nucleic acid binding"/>
    <property type="evidence" value="ECO:0007669"/>
    <property type="project" value="InterPro"/>
</dbReference>
<protein>
    <submittedName>
        <fullName evidence="2">HNH endonuclease</fullName>
    </submittedName>
</protein>
<dbReference type="EMBL" id="QOWE01000030">
    <property type="protein sequence ID" value="RCR66160.1"/>
    <property type="molecule type" value="Genomic_DNA"/>
</dbReference>
<name>A0A368JEP9_9BACT</name>
<proteinExistence type="predicted"/>
<dbReference type="Gene3D" id="1.10.30.50">
    <property type="match status" value="1"/>
</dbReference>
<gene>
    <name evidence="2" type="ORF">DUE52_27795</name>
</gene>
<dbReference type="InterPro" id="IPR052892">
    <property type="entry name" value="NA-targeting_endonuclease"/>
</dbReference>
<evidence type="ECO:0000313" key="2">
    <source>
        <dbReference type="EMBL" id="RCR66160.1"/>
    </source>
</evidence>
<evidence type="ECO:0000313" key="3">
    <source>
        <dbReference type="Proteomes" id="UP000253383"/>
    </source>
</evidence>
<organism evidence="2 3">
    <name type="scientific">Larkinella punicea</name>
    <dbReference type="NCBI Taxonomy" id="2315727"/>
    <lineage>
        <taxon>Bacteria</taxon>
        <taxon>Pseudomonadati</taxon>
        <taxon>Bacteroidota</taxon>
        <taxon>Cytophagia</taxon>
        <taxon>Cytophagales</taxon>
        <taxon>Spirosomataceae</taxon>
        <taxon>Larkinella</taxon>
    </lineage>
</organism>
<dbReference type="InterPro" id="IPR003615">
    <property type="entry name" value="HNH_nuc"/>
</dbReference>
<dbReference type="PANTHER" id="PTHR33877:SF2">
    <property type="entry name" value="OS07G0170200 PROTEIN"/>
    <property type="match status" value="1"/>
</dbReference>
<dbReference type="Pfam" id="PF01844">
    <property type="entry name" value="HNH"/>
    <property type="match status" value="1"/>
</dbReference>